<dbReference type="Proteomes" id="UP000031575">
    <property type="component" value="Unassembled WGS sequence"/>
</dbReference>
<proteinExistence type="predicted"/>
<evidence type="ECO:0000313" key="3">
    <source>
        <dbReference type="EMBL" id="KIH87665.1"/>
    </source>
</evidence>
<dbReference type="HOGENOM" id="CLU_761110_0_0_1"/>
<reference evidence="3 4" key="1">
    <citation type="journal article" date="2014" name="BMC Genomics">
        <title>Comparative genomics of the major fungal agents of human and animal Sporotrichosis: Sporothrix schenckii and Sporothrix brasiliensis.</title>
        <authorList>
            <person name="Teixeira M.M."/>
            <person name="de Almeida L.G."/>
            <person name="Kubitschek-Barreira P."/>
            <person name="Alves F.L."/>
            <person name="Kioshima E.S."/>
            <person name="Abadio A.K."/>
            <person name="Fernandes L."/>
            <person name="Derengowski L.S."/>
            <person name="Ferreira K.S."/>
            <person name="Souza R.C."/>
            <person name="Ruiz J.C."/>
            <person name="de Andrade N.C."/>
            <person name="Paes H.C."/>
            <person name="Nicola A.M."/>
            <person name="Albuquerque P."/>
            <person name="Gerber A.L."/>
            <person name="Martins V.P."/>
            <person name="Peconick L.D."/>
            <person name="Neto A.V."/>
            <person name="Chaucanez C.B."/>
            <person name="Silva P.A."/>
            <person name="Cunha O.L."/>
            <person name="de Oliveira F.F."/>
            <person name="dos Santos T.C."/>
            <person name="Barros A.L."/>
            <person name="Soares M.A."/>
            <person name="de Oliveira L.M."/>
            <person name="Marini M.M."/>
            <person name="Villalobos-Duno H."/>
            <person name="Cunha M.M."/>
            <person name="de Hoog S."/>
            <person name="da Silveira J.F."/>
            <person name="Henrissat B."/>
            <person name="Nino-Vega G.A."/>
            <person name="Cisalpino P.S."/>
            <person name="Mora-Montes H.M."/>
            <person name="Almeida S.R."/>
            <person name="Stajich J.E."/>
            <person name="Lopes-Bezerra L.M."/>
            <person name="Vasconcelos A.T."/>
            <person name="Felipe M.S."/>
        </authorList>
    </citation>
    <scope>NUCLEOTIDE SEQUENCE [LARGE SCALE GENOMIC DNA]</scope>
    <source>
        <strain evidence="3 4">5110</strain>
    </source>
</reference>
<dbReference type="VEuPathDB" id="FungiDB:SPBR_08936"/>
<dbReference type="AlphaFoldDB" id="A0A0C2IL23"/>
<protein>
    <submittedName>
        <fullName evidence="3">Uncharacterized protein</fullName>
    </submittedName>
</protein>
<keyword evidence="2" id="KW-0732">Signal</keyword>
<feature type="region of interest" description="Disordered" evidence="1">
    <location>
        <begin position="227"/>
        <end position="282"/>
    </location>
</feature>
<gene>
    <name evidence="3" type="ORF">SPBR_08936</name>
</gene>
<feature type="compositionally biased region" description="Polar residues" evidence="1">
    <location>
        <begin position="271"/>
        <end position="282"/>
    </location>
</feature>
<organism evidence="3 4">
    <name type="scientific">Sporothrix brasiliensis 5110</name>
    <dbReference type="NCBI Taxonomy" id="1398154"/>
    <lineage>
        <taxon>Eukaryota</taxon>
        <taxon>Fungi</taxon>
        <taxon>Dikarya</taxon>
        <taxon>Ascomycota</taxon>
        <taxon>Pezizomycotina</taxon>
        <taxon>Sordariomycetes</taxon>
        <taxon>Sordariomycetidae</taxon>
        <taxon>Ophiostomatales</taxon>
        <taxon>Ophiostomataceae</taxon>
        <taxon>Sporothrix</taxon>
    </lineage>
</organism>
<evidence type="ECO:0000313" key="4">
    <source>
        <dbReference type="Proteomes" id="UP000031575"/>
    </source>
</evidence>
<name>A0A0C2IL23_9PEZI</name>
<sequence>MWLSRPPIRRIATLAALVASLPATSAWPTFPFLHPRELIGGLADDVATDVASNVVGVETTAGNNDAGTYAPAPTPATAPTHINLYTPAPTPAADPAEATVSVGGGNTHLSAGIGVLDGVQLGSNNLNPGFNVLCSTFTIFTAVTVTTVWTETILVSTACPTSPAKTTTSPGTGITVTVLDIELGISGLTATAEAEVAAKRRRWGMPRLPLFNWQTTGTVSGLGYTTETERTLTTASQPSSPVPLSSSVDSMSSSGTTAPLSLSAGPPTPSTPAWTSHSTGHACETNSTTVLTSTFISFDPVVTSDRAFLEQFYIDIKSAKKPFVLDLVQINYGASEYLVAEDNINSQDYVNAPEIYNTRDYINT</sequence>
<evidence type="ECO:0000256" key="1">
    <source>
        <dbReference type="SAM" id="MobiDB-lite"/>
    </source>
</evidence>
<keyword evidence="4" id="KW-1185">Reference proteome</keyword>
<dbReference type="GeneID" id="63681983"/>
<feature type="signal peptide" evidence="2">
    <location>
        <begin position="1"/>
        <end position="26"/>
    </location>
</feature>
<accession>A0A0C2IL23</accession>
<comment type="caution">
    <text evidence="3">The sequence shown here is derived from an EMBL/GenBank/DDBJ whole genome shotgun (WGS) entry which is preliminary data.</text>
</comment>
<feature type="compositionally biased region" description="Low complexity" evidence="1">
    <location>
        <begin position="231"/>
        <end position="254"/>
    </location>
</feature>
<dbReference type="EMBL" id="AWTV01000010">
    <property type="protein sequence ID" value="KIH87665.1"/>
    <property type="molecule type" value="Genomic_DNA"/>
</dbReference>
<evidence type="ECO:0000256" key="2">
    <source>
        <dbReference type="SAM" id="SignalP"/>
    </source>
</evidence>
<dbReference type="RefSeq" id="XP_040615675.1">
    <property type="nucleotide sequence ID" value="XM_040767062.1"/>
</dbReference>
<feature type="chain" id="PRO_5002167054" evidence="2">
    <location>
        <begin position="27"/>
        <end position="364"/>
    </location>
</feature>